<feature type="signal peptide" evidence="2">
    <location>
        <begin position="1"/>
        <end position="16"/>
    </location>
</feature>
<accession>A0A371D338</accession>
<feature type="compositionally biased region" description="Low complexity" evidence="1">
    <location>
        <begin position="129"/>
        <end position="170"/>
    </location>
</feature>
<keyword evidence="4" id="KW-1185">Reference proteome</keyword>
<organism evidence="3 4">
    <name type="scientific">Lentinus brumalis</name>
    <dbReference type="NCBI Taxonomy" id="2498619"/>
    <lineage>
        <taxon>Eukaryota</taxon>
        <taxon>Fungi</taxon>
        <taxon>Dikarya</taxon>
        <taxon>Basidiomycota</taxon>
        <taxon>Agaricomycotina</taxon>
        <taxon>Agaricomycetes</taxon>
        <taxon>Polyporales</taxon>
        <taxon>Polyporaceae</taxon>
        <taxon>Lentinus</taxon>
    </lineage>
</organism>
<sequence length="197" mass="19211">MRAYAVLAALAAVAAAETTLFIPGFDPQQITADVEGVDASGHTTYRFGPGLTSGTFTEVPGIEGSATLVAGTTDAHVVWNNPELGISISEDCGISGSTALCTVVAFAEGSLQSDTVTEPASGFVVQGNAATPTPTGAPSSSSTGTTPSAGSALTSGPSATSSGASPTQTGKDNSVTAMGSSMVLSLGVAGLVSAFFL</sequence>
<feature type="region of interest" description="Disordered" evidence="1">
    <location>
        <begin position="125"/>
        <end position="173"/>
    </location>
</feature>
<gene>
    <name evidence="3" type="ORF">OH76DRAFT_1456932</name>
</gene>
<reference evidence="3 4" key="1">
    <citation type="journal article" date="2018" name="Biotechnol. Biofuels">
        <title>Integrative visual omics of the white-rot fungus Polyporus brumalis exposes the biotechnological potential of its oxidative enzymes for delignifying raw plant biomass.</title>
        <authorList>
            <person name="Miyauchi S."/>
            <person name="Rancon A."/>
            <person name="Drula E."/>
            <person name="Hage H."/>
            <person name="Chaduli D."/>
            <person name="Favel A."/>
            <person name="Grisel S."/>
            <person name="Henrissat B."/>
            <person name="Herpoel-Gimbert I."/>
            <person name="Ruiz-Duenas F.J."/>
            <person name="Chevret D."/>
            <person name="Hainaut M."/>
            <person name="Lin J."/>
            <person name="Wang M."/>
            <person name="Pangilinan J."/>
            <person name="Lipzen A."/>
            <person name="Lesage-Meessen L."/>
            <person name="Navarro D."/>
            <person name="Riley R."/>
            <person name="Grigoriev I.V."/>
            <person name="Zhou S."/>
            <person name="Raouche S."/>
            <person name="Rosso M.N."/>
        </authorList>
    </citation>
    <scope>NUCLEOTIDE SEQUENCE [LARGE SCALE GENOMIC DNA]</scope>
    <source>
        <strain evidence="3 4">BRFM 1820</strain>
    </source>
</reference>
<protein>
    <recommendedName>
        <fullName evidence="5">GPI anchored protein</fullName>
    </recommendedName>
</protein>
<proteinExistence type="predicted"/>
<keyword evidence="2" id="KW-0732">Signal</keyword>
<dbReference type="AlphaFoldDB" id="A0A371D338"/>
<name>A0A371D338_9APHY</name>
<dbReference type="OrthoDB" id="4991875at2759"/>
<dbReference type="Proteomes" id="UP000256964">
    <property type="component" value="Unassembled WGS sequence"/>
</dbReference>
<dbReference type="EMBL" id="KZ857422">
    <property type="protein sequence ID" value="RDX46977.1"/>
    <property type="molecule type" value="Genomic_DNA"/>
</dbReference>
<evidence type="ECO:0008006" key="5">
    <source>
        <dbReference type="Google" id="ProtNLM"/>
    </source>
</evidence>
<evidence type="ECO:0000313" key="3">
    <source>
        <dbReference type="EMBL" id="RDX46977.1"/>
    </source>
</evidence>
<feature type="chain" id="PRO_5016587907" description="GPI anchored protein" evidence="2">
    <location>
        <begin position="17"/>
        <end position="197"/>
    </location>
</feature>
<evidence type="ECO:0000313" key="4">
    <source>
        <dbReference type="Proteomes" id="UP000256964"/>
    </source>
</evidence>
<evidence type="ECO:0000256" key="1">
    <source>
        <dbReference type="SAM" id="MobiDB-lite"/>
    </source>
</evidence>
<evidence type="ECO:0000256" key="2">
    <source>
        <dbReference type="SAM" id="SignalP"/>
    </source>
</evidence>
<dbReference type="STRING" id="139420.A0A371D338"/>